<sequence length="117" mass="13783">MHSESEKIVTLDLLEIGYTKVSFLKYLWKISILMKLDFRSYYLSWAHFQTLMECAHERILINELVGIYTSGILPRTQLVAANMLYMALDRCRDMIHVTDDKYIIQVNVAHHYCNYCG</sequence>
<evidence type="ECO:0000313" key="1">
    <source>
        <dbReference type="EMBL" id="AEY56176.1"/>
    </source>
</evidence>
<dbReference type="AlphaFoldDB" id="V9I6U4"/>
<proteinExistence type="evidence at transcript level"/>
<name>V9I6U4_APICE</name>
<organism evidence="1">
    <name type="scientific">Apis cerana</name>
    <name type="common">Indian honeybee</name>
    <dbReference type="NCBI Taxonomy" id="7461"/>
    <lineage>
        <taxon>Eukaryota</taxon>
        <taxon>Metazoa</taxon>
        <taxon>Ecdysozoa</taxon>
        <taxon>Arthropoda</taxon>
        <taxon>Hexapoda</taxon>
        <taxon>Insecta</taxon>
        <taxon>Pterygota</taxon>
        <taxon>Neoptera</taxon>
        <taxon>Endopterygota</taxon>
        <taxon>Hymenoptera</taxon>
        <taxon>Apocrita</taxon>
        <taxon>Aculeata</taxon>
        <taxon>Apoidea</taxon>
        <taxon>Anthophila</taxon>
        <taxon>Apidae</taxon>
        <taxon>Apis</taxon>
    </lineage>
</organism>
<dbReference type="EMBL" id="JR035010">
    <property type="protein sequence ID" value="AEY56176.1"/>
    <property type="molecule type" value="mRNA"/>
</dbReference>
<reference evidence="1" key="1">
    <citation type="submission" date="2011-11" db="EMBL/GenBank/DDBJ databases">
        <title>Decoding the brain transcriptome of the Eastern honeybee (Apis cerana) based on pyrosequencing.</title>
        <authorList>
            <person name="Sun L."/>
            <person name="Zheng H."/>
            <person name="Wang Y."/>
            <person name="Xie X."/>
            <person name="Zhu Y."/>
            <person name="Gu W."/>
            <person name="Wang S."/>
        </authorList>
    </citation>
    <scope>NUCLEOTIDE SEQUENCE</scope>
    <source>
        <tissue evidence="1">Brain</tissue>
    </source>
</reference>
<gene>
    <name evidence="1" type="ORF">ACCB00006.4</name>
</gene>
<accession>V9I6U4</accession>
<protein>
    <submittedName>
        <fullName evidence="1">3',5'-cyclic-nucleotide phosphodiesterase</fullName>
    </submittedName>
</protein>